<dbReference type="InterPro" id="IPR051706">
    <property type="entry name" value="Glycosyltransferase_domain"/>
</dbReference>
<proteinExistence type="predicted"/>
<dbReference type="InterPro" id="IPR007577">
    <property type="entry name" value="GlycoTrfase_DXD_sugar-bd_CS"/>
</dbReference>
<dbReference type="Pfam" id="PF04488">
    <property type="entry name" value="Gly_transf_sug"/>
    <property type="match status" value="1"/>
</dbReference>
<evidence type="ECO:0000256" key="1">
    <source>
        <dbReference type="ARBA" id="ARBA00022679"/>
    </source>
</evidence>
<evidence type="ECO:0000313" key="2">
    <source>
        <dbReference type="EMBL" id="KMS53440.1"/>
    </source>
</evidence>
<dbReference type="Proteomes" id="UP000052268">
    <property type="component" value="Unassembled WGS sequence"/>
</dbReference>
<dbReference type="Gene3D" id="3.40.50.150">
    <property type="entry name" value="Vaccinia Virus protein VP39"/>
    <property type="match status" value="1"/>
</dbReference>
<evidence type="ECO:0000313" key="3">
    <source>
        <dbReference type="Proteomes" id="UP000052268"/>
    </source>
</evidence>
<dbReference type="GO" id="GO:0016020">
    <property type="term" value="C:membrane"/>
    <property type="evidence" value="ECO:0007669"/>
    <property type="project" value="GOC"/>
</dbReference>
<name>A0A0J8AEL2_9SPHN</name>
<dbReference type="PATRIC" id="fig|1114963.3.peg.3292"/>
<keyword evidence="3" id="KW-1185">Reference proteome</keyword>
<dbReference type="EMBL" id="JACU01000007">
    <property type="protein sequence ID" value="KMS53440.1"/>
    <property type="molecule type" value="Genomic_DNA"/>
</dbReference>
<sequence>MIPRTFHFIWVGDESKRPDNCMETWRAAHPDWRFHLWGNAELDGRGWINADHMAQMRTRELNGVADMMRWEILLEHGGVVFDADAICTAPLDDWLLDCEAFACWESEIARPGLIAAGYFGCRPGNSFVRQIVEDIAALPSVTDAMAWQTVGPQRLTDSYRKHRYTPLRIYPSHYFIPRHFTGVKYEGSDKVYAHQLWGSTLGIYDGIYEADVSAIAAPAISPESQEPANSPLKSNHAPYFLQRVPVSAELEGLGRLDVLRGLCAGQRVLHVGCADWPITDPATSLHVALEPHCTALDGLDPHAEALEALRPHVSGELFTDFAQVTGSYDVVLVPEVMEHVPDVAAFLAQVEAVDAGLFLISVPDAFQCGQRHFDYVGQTGIFLEAVHPDHNHWYSPYTFANTLTKYTRLDLQRLWFFNRISLLALLSRREL</sequence>
<dbReference type="InterPro" id="IPR029044">
    <property type="entry name" value="Nucleotide-diphossugar_trans"/>
</dbReference>
<dbReference type="AlphaFoldDB" id="A0A0J8AEL2"/>
<dbReference type="Gene3D" id="3.90.550.20">
    <property type="match status" value="1"/>
</dbReference>
<keyword evidence="1 2" id="KW-0808">Transferase</keyword>
<reference evidence="2 3" key="1">
    <citation type="journal article" date="2015" name="G3 (Bethesda)">
        <title>Insights into Ongoing Evolution of the Hexachlorocyclohexane Catabolic Pathway from Comparative Genomics of Ten Sphingomonadaceae Strains.</title>
        <authorList>
            <person name="Pearce S.L."/>
            <person name="Oakeshott J.G."/>
            <person name="Pandey G."/>
        </authorList>
    </citation>
    <scope>NUCLEOTIDE SEQUENCE [LARGE SCALE GENOMIC DNA]</scope>
    <source>
        <strain evidence="2 3">LL02</strain>
    </source>
</reference>
<dbReference type="PANTHER" id="PTHR32385">
    <property type="entry name" value="MANNOSYL PHOSPHORYLINOSITOL CERAMIDE SYNTHASE"/>
    <property type="match status" value="1"/>
</dbReference>
<protein>
    <submittedName>
        <fullName evidence="2">Mannosyltransferase</fullName>
    </submittedName>
</protein>
<dbReference type="OrthoDB" id="9802881at2"/>
<dbReference type="RefSeq" id="WP_059152400.1">
    <property type="nucleotide sequence ID" value="NZ_KQ130455.1"/>
</dbReference>
<dbReference type="PANTHER" id="PTHR32385:SF15">
    <property type="entry name" value="INOSITOL PHOSPHOCERAMIDE MANNOSYLTRANSFERASE 1"/>
    <property type="match status" value="1"/>
</dbReference>
<dbReference type="InterPro" id="IPR029063">
    <property type="entry name" value="SAM-dependent_MTases_sf"/>
</dbReference>
<gene>
    <name evidence="2" type="ORF">V474_22255</name>
</gene>
<dbReference type="SUPFAM" id="SSF53448">
    <property type="entry name" value="Nucleotide-diphospho-sugar transferases"/>
    <property type="match status" value="1"/>
</dbReference>
<accession>A0A0J8AEL2</accession>
<dbReference type="GO" id="GO:0051999">
    <property type="term" value="P:mannosyl-inositol phosphorylceramide biosynthetic process"/>
    <property type="evidence" value="ECO:0007669"/>
    <property type="project" value="TreeGrafter"/>
</dbReference>
<organism evidence="2 3">
    <name type="scientific">Novosphingobium barchaimii LL02</name>
    <dbReference type="NCBI Taxonomy" id="1114963"/>
    <lineage>
        <taxon>Bacteria</taxon>
        <taxon>Pseudomonadati</taxon>
        <taxon>Pseudomonadota</taxon>
        <taxon>Alphaproteobacteria</taxon>
        <taxon>Sphingomonadales</taxon>
        <taxon>Sphingomonadaceae</taxon>
        <taxon>Novosphingobium</taxon>
    </lineage>
</organism>
<comment type="caution">
    <text evidence="2">The sequence shown here is derived from an EMBL/GenBank/DDBJ whole genome shotgun (WGS) entry which is preliminary data.</text>
</comment>
<keyword evidence="2" id="KW-0328">Glycosyltransferase</keyword>
<dbReference type="SUPFAM" id="SSF53335">
    <property type="entry name" value="S-adenosyl-L-methionine-dependent methyltransferases"/>
    <property type="match status" value="1"/>
</dbReference>
<dbReference type="GO" id="GO:0000030">
    <property type="term" value="F:mannosyltransferase activity"/>
    <property type="evidence" value="ECO:0007669"/>
    <property type="project" value="TreeGrafter"/>
</dbReference>